<proteinExistence type="inferred from homology"/>
<feature type="compositionally biased region" description="Basic and acidic residues" evidence="3">
    <location>
        <begin position="166"/>
        <end position="187"/>
    </location>
</feature>
<comment type="caution">
    <text evidence="5">The sequence shown here is derived from an EMBL/GenBank/DDBJ whole genome shotgun (WGS) entry which is preliminary data.</text>
</comment>
<evidence type="ECO:0000256" key="2">
    <source>
        <dbReference type="ARBA" id="ARBA00022801"/>
    </source>
</evidence>
<comment type="similarity">
    <text evidence="1">Belongs to the isochorismatase family.</text>
</comment>
<organism evidence="5 6">
    <name type="scientific">Coniosporium apollinis</name>
    <dbReference type="NCBI Taxonomy" id="61459"/>
    <lineage>
        <taxon>Eukaryota</taxon>
        <taxon>Fungi</taxon>
        <taxon>Dikarya</taxon>
        <taxon>Ascomycota</taxon>
        <taxon>Pezizomycotina</taxon>
        <taxon>Dothideomycetes</taxon>
        <taxon>Dothideomycetes incertae sedis</taxon>
        <taxon>Coniosporium</taxon>
    </lineage>
</organism>
<keyword evidence="6" id="KW-1185">Reference proteome</keyword>
<feature type="region of interest" description="Disordered" evidence="3">
    <location>
        <begin position="158"/>
        <end position="187"/>
    </location>
</feature>
<reference evidence="5" key="1">
    <citation type="submission" date="2022-10" db="EMBL/GenBank/DDBJ databases">
        <title>Culturing micro-colonial fungi from biological soil crusts in the Mojave desert and describing Neophaeococcomyces mojavensis, and introducing the new genera and species Taxawa tesnikishii.</title>
        <authorList>
            <person name="Kurbessoian T."/>
            <person name="Stajich J.E."/>
        </authorList>
    </citation>
    <scope>NUCLEOTIDE SEQUENCE</scope>
    <source>
        <strain evidence="5">TK_1</strain>
    </source>
</reference>
<keyword evidence="2" id="KW-0378">Hydrolase</keyword>
<dbReference type="Pfam" id="PF00857">
    <property type="entry name" value="Isochorismatase"/>
    <property type="match status" value="1"/>
</dbReference>
<dbReference type="EMBL" id="JAPDRL010000015">
    <property type="protein sequence ID" value="KAJ9666949.1"/>
    <property type="molecule type" value="Genomic_DNA"/>
</dbReference>
<dbReference type="PANTHER" id="PTHR43540:SF9">
    <property type="entry name" value="FAMILY HYDROLASE, PUTATIVE (AFU_ORTHOLOGUE AFUA_2G08700)-RELATED"/>
    <property type="match status" value="1"/>
</dbReference>
<name>A0ABQ9P090_9PEZI</name>
<dbReference type="InterPro" id="IPR050272">
    <property type="entry name" value="Isochorismatase-like_hydrls"/>
</dbReference>
<evidence type="ECO:0000259" key="4">
    <source>
        <dbReference type="Pfam" id="PF00857"/>
    </source>
</evidence>
<dbReference type="Proteomes" id="UP001172684">
    <property type="component" value="Unassembled WGS sequence"/>
</dbReference>
<dbReference type="InterPro" id="IPR000868">
    <property type="entry name" value="Isochorismatase-like_dom"/>
</dbReference>
<dbReference type="Gene3D" id="3.40.50.850">
    <property type="entry name" value="Isochorismatase-like"/>
    <property type="match status" value="1"/>
</dbReference>
<dbReference type="PANTHER" id="PTHR43540">
    <property type="entry name" value="PEROXYUREIDOACRYLATE/UREIDOACRYLATE AMIDOHYDROLASE-RELATED"/>
    <property type="match status" value="1"/>
</dbReference>
<evidence type="ECO:0000256" key="3">
    <source>
        <dbReference type="SAM" id="MobiDB-lite"/>
    </source>
</evidence>
<protein>
    <recommendedName>
        <fullName evidence="4">Isochorismatase-like domain-containing protein</fullName>
    </recommendedName>
</protein>
<dbReference type="InterPro" id="IPR036380">
    <property type="entry name" value="Isochorismatase-like_sf"/>
</dbReference>
<gene>
    <name evidence="5" type="ORF">H2201_002782</name>
</gene>
<evidence type="ECO:0000256" key="1">
    <source>
        <dbReference type="ARBA" id="ARBA00006336"/>
    </source>
</evidence>
<sequence>MPISRSTADAALEPPNRHAFIGNASNFWLHSARTGFDLTRPGKEPSDRLAFSRLRIETITTPITLSPAKTALVIIDMQNFFLSPAFGRFKGAGHAAAEKLLEYAIPAARKAGIQIIWLNWGLSDEDLQSIPPAVKRAFGFEAVPDDVDDGDDEAGGIPEVGGRGEVCVEKPSGHSVDRHGDLRRKGGHRLLENGKDSRIYKGLGAPCGTIILPETGETVDAGRLLMRDTWNAALYAPLAAAYEEGSKLSEKPDVWIHKNRLSGLWGGTTPCQEFLEEQGIKSLLFAGVNTDQCVSGTVTDAFNKGYDCVLLSDGCGTTSPSYAQQCIEFNVAKTLGFVTSCRQFAEGVEQMGP</sequence>
<evidence type="ECO:0000313" key="5">
    <source>
        <dbReference type="EMBL" id="KAJ9666949.1"/>
    </source>
</evidence>
<dbReference type="SUPFAM" id="SSF52499">
    <property type="entry name" value="Isochorismatase-like hydrolases"/>
    <property type="match status" value="1"/>
</dbReference>
<accession>A0ABQ9P090</accession>
<evidence type="ECO:0000313" key="6">
    <source>
        <dbReference type="Proteomes" id="UP001172684"/>
    </source>
</evidence>
<feature type="domain" description="Isochorismatase-like" evidence="4">
    <location>
        <begin position="250"/>
        <end position="328"/>
    </location>
</feature>